<dbReference type="SUPFAM" id="SSF50129">
    <property type="entry name" value="GroES-like"/>
    <property type="match status" value="1"/>
</dbReference>
<dbReference type="RefSeq" id="XP_065649079.1">
    <property type="nucleotide sequence ID" value="XM_065793007.1"/>
</dbReference>
<dbReference type="PANTHER" id="PTHR44461">
    <property type="entry name" value="QUINONE OXIDOREDUCTASE-LIKE PROTEIN 1"/>
    <property type="match status" value="1"/>
</dbReference>
<proteinExistence type="predicted"/>
<dbReference type="InterPro" id="IPR036291">
    <property type="entry name" value="NAD(P)-bd_dom_sf"/>
</dbReference>
<protein>
    <submittedName>
        <fullName evidence="3">Quinone oxidoreductase-like protein 1 isoform X2</fullName>
    </submittedName>
</protein>
<dbReference type="GeneID" id="101235401"/>
<feature type="domain" description="Enoyl reductase (ER)" evidence="1">
    <location>
        <begin position="10"/>
        <end position="350"/>
    </location>
</feature>
<dbReference type="PANTHER" id="PTHR44461:SF1">
    <property type="entry name" value="QUINONE OXIDOREDUCTASE-LIKE PROTEIN 1"/>
    <property type="match status" value="1"/>
</dbReference>
<evidence type="ECO:0000313" key="3">
    <source>
        <dbReference type="RefSeq" id="XP_065649079.1"/>
    </source>
</evidence>
<dbReference type="Proteomes" id="UP001652625">
    <property type="component" value="Chromosome 03"/>
</dbReference>
<dbReference type="InterPro" id="IPR042633">
    <property type="entry name" value="CRYZL1"/>
</dbReference>
<name>A0ABM4BJ58_HYDVU</name>
<dbReference type="SUPFAM" id="SSF51735">
    <property type="entry name" value="NAD(P)-binding Rossmann-fold domains"/>
    <property type="match status" value="1"/>
</dbReference>
<dbReference type="Gene3D" id="3.90.180.10">
    <property type="entry name" value="Medium-chain alcohol dehydrogenases, catalytic domain"/>
    <property type="match status" value="1"/>
</dbReference>
<dbReference type="Gene3D" id="3.40.50.720">
    <property type="entry name" value="NAD(P)-binding Rossmann-like Domain"/>
    <property type="match status" value="1"/>
</dbReference>
<evidence type="ECO:0000259" key="1">
    <source>
        <dbReference type="SMART" id="SM00829"/>
    </source>
</evidence>
<gene>
    <name evidence="3" type="primary">LOC101235401</name>
</gene>
<sequence>MLIKKVVVKHTKEKNEFIIEEELTKVDLGEHEVLVKIFCCSVSSVSNQVLKKWHSRGNEEFKYPFGREISGSVQAVGSCVTLCKLESNVAGVIPLDSTYSGCANFCVMSEFDLVNKPESVSHLDASCSIGDGVKAYTALFYQAKLLSNETILIFGASKGYGILAVQLAKSLRAKVIVIGVSDEEMEFFKSMQPKPDCIIDMRTKNCDLINICMEETGGVGIDCIIDDGVEMYSDEFKEAKTALKFLPSKHELITCLAAGGRWITTQSDLQVDPPDSETLFLKCASIHFLFEDVWTLSRSAQGKYLHILNDIMAKVEAGILRPTVHHTVFFDDCVDNLPHILDSTIGKVVIKI</sequence>
<accession>A0ABM4BJ58</accession>
<keyword evidence="2" id="KW-1185">Reference proteome</keyword>
<dbReference type="SMART" id="SM00829">
    <property type="entry name" value="PKS_ER"/>
    <property type="match status" value="1"/>
</dbReference>
<dbReference type="InterPro" id="IPR020843">
    <property type="entry name" value="ER"/>
</dbReference>
<organism evidence="2 3">
    <name type="scientific">Hydra vulgaris</name>
    <name type="common">Hydra</name>
    <name type="synonym">Hydra attenuata</name>
    <dbReference type="NCBI Taxonomy" id="6087"/>
    <lineage>
        <taxon>Eukaryota</taxon>
        <taxon>Metazoa</taxon>
        <taxon>Cnidaria</taxon>
        <taxon>Hydrozoa</taxon>
        <taxon>Hydroidolina</taxon>
        <taxon>Anthoathecata</taxon>
        <taxon>Aplanulata</taxon>
        <taxon>Hydridae</taxon>
        <taxon>Hydra</taxon>
    </lineage>
</organism>
<evidence type="ECO:0000313" key="2">
    <source>
        <dbReference type="Proteomes" id="UP001652625"/>
    </source>
</evidence>
<dbReference type="InterPro" id="IPR011032">
    <property type="entry name" value="GroES-like_sf"/>
</dbReference>
<reference evidence="3" key="1">
    <citation type="submission" date="2025-08" db="UniProtKB">
        <authorList>
            <consortium name="RefSeq"/>
        </authorList>
    </citation>
    <scope>IDENTIFICATION</scope>
</reference>
<dbReference type="CDD" id="cd05195">
    <property type="entry name" value="enoyl_red"/>
    <property type="match status" value="1"/>
</dbReference>